<organism evidence="1 2">
    <name type="scientific">Pistacia integerrima</name>
    <dbReference type="NCBI Taxonomy" id="434235"/>
    <lineage>
        <taxon>Eukaryota</taxon>
        <taxon>Viridiplantae</taxon>
        <taxon>Streptophyta</taxon>
        <taxon>Embryophyta</taxon>
        <taxon>Tracheophyta</taxon>
        <taxon>Spermatophyta</taxon>
        <taxon>Magnoliopsida</taxon>
        <taxon>eudicotyledons</taxon>
        <taxon>Gunneridae</taxon>
        <taxon>Pentapetalae</taxon>
        <taxon>rosids</taxon>
        <taxon>malvids</taxon>
        <taxon>Sapindales</taxon>
        <taxon>Anacardiaceae</taxon>
        <taxon>Pistacia</taxon>
    </lineage>
</organism>
<proteinExistence type="predicted"/>
<reference evidence="2" key="1">
    <citation type="journal article" date="2023" name="G3 (Bethesda)">
        <title>Genome assembly and association tests identify interacting loci associated with vigor, precocity, and sex in interspecific pistachio rootstocks.</title>
        <authorList>
            <person name="Palmer W."/>
            <person name="Jacygrad E."/>
            <person name="Sagayaradj S."/>
            <person name="Cavanaugh K."/>
            <person name="Han R."/>
            <person name="Bertier L."/>
            <person name="Beede B."/>
            <person name="Kafkas S."/>
            <person name="Golino D."/>
            <person name="Preece J."/>
            <person name="Michelmore R."/>
        </authorList>
    </citation>
    <scope>NUCLEOTIDE SEQUENCE [LARGE SCALE GENOMIC DNA]</scope>
</reference>
<protein>
    <submittedName>
        <fullName evidence="1">Uncharacterized protein</fullName>
    </submittedName>
</protein>
<accession>A0ACC0YH25</accession>
<sequence>MPFLDMPHTLSLPSLLNFFFLDTWVVAQPECRLSVCFLLGDRLPATVNLSPGLLPNSFSGNFGLGYVDCLAHSLFPNAMRLTFDCRFKLYNSDEETRLPLLGTLDLPPGTEICYIENQIPYLYQHAATSFRMLYEGTLQKKHWVGIDTDLPYKEYEDSRLGDRDTNKSEPLNSVAVKREVMVTRGGH</sequence>
<gene>
    <name evidence="1" type="ORF">Pint_22070</name>
</gene>
<evidence type="ECO:0000313" key="2">
    <source>
        <dbReference type="Proteomes" id="UP001163603"/>
    </source>
</evidence>
<dbReference type="Proteomes" id="UP001163603">
    <property type="component" value="Chromosome 6"/>
</dbReference>
<name>A0ACC0YH25_9ROSI</name>
<dbReference type="EMBL" id="CM047741">
    <property type="protein sequence ID" value="KAJ0037589.1"/>
    <property type="molecule type" value="Genomic_DNA"/>
</dbReference>
<keyword evidence="2" id="KW-1185">Reference proteome</keyword>
<comment type="caution">
    <text evidence="1">The sequence shown here is derived from an EMBL/GenBank/DDBJ whole genome shotgun (WGS) entry which is preliminary data.</text>
</comment>
<evidence type="ECO:0000313" key="1">
    <source>
        <dbReference type="EMBL" id="KAJ0037589.1"/>
    </source>
</evidence>